<evidence type="ECO:0000313" key="1">
    <source>
        <dbReference type="EMBL" id="AHY25311.1"/>
    </source>
</evidence>
<reference evidence="1 2" key="1">
    <citation type="submission" date="2014-01" db="EMBL/GenBank/DDBJ databases">
        <authorList>
            <person name="Zhang G."/>
            <person name="Jin J."/>
            <person name="Li Z.J."/>
            <person name="Wang S.W."/>
            <person name="Chen S.J."/>
            <person name="Wang S.M."/>
            <person name="Wang X.T."/>
            <person name="Li Y.H."/>
            <person name="Wang J."/>
            <person name="Yang C.K."/>
            <person name="Wang L."/>
        </authorList>
    </citation>
    <scope>NUCLEOTIDE SEQUENCE [LARGE SCALE GENOMIC DNA]</scope>
</reference>
<organism evidence="1 2">
    <name type="scientific">Serratia phage PS2</name>
    <dbReference type="NCBI Taxonomy" id="1481112"/>
    <lineage>
        <taxon>Viruses</taxon>
        <taxon>Duplodnaviria</taxon>
        <taxon>Heunggongvirae</taxon>
        <taxon>Uroviricota</taxon>
        <taxon>Caudoviricetes</taxon>
        <taxon>Muldoonvirus</taxon>
        <taxon>Muldoonvirus PS2</taxon>
    </lineage>
</organism>
<evidence type="ECO:0000313" key="2">
    <source>
        <dbReference type="Proteomes" id="UP000024445"/>
    </source>
</evidence>
<accession>A0A023W665</accession>
<dbReference type="RefSeq" id="YP_009030111.1">
    <property type="nucleotide sequence ID" value="NC_024121.1"/>
</dbReference>
<keyword evidence="2" id="KW-1185">Reference proteome</keyword>
<protein>
    <submittedName>
        <fullName evidence="1">Uncharacterized protein</fullName>
    </submittedName>
</protein>
<dbReference type="EMBL" id="KJ025957">
    <property type="protein sequence ID" value="AHY25311.1"/>
    <property type="molecule type" value="Genomic_DNA"/>
</dbReference>
<dbReference type="KEGG" id="vg:19484949"/>
<sequence>MTELPVDQEPTIEEQQMFEAIRQRAEQQAAAELKKNGPEIARLKKLAEGAVLENNFESYKYAIEKLRTFYHMKNNDTLTVELWKSTRKQIWEIIQAGQYQDQVQVK</sequence>
<dbReference type="Pfam" id="PF10849">
    <property type="entry name" value="DUF2654"/>
    <property type="match status" value="1"/>
</dbReference>
<gene>
    <name evidence="1" type="ORF">PS2_064</name>
</gene>
<dbReference type="InterPro" id="IPR022558">
    <property type="entry name" value="DUF2654"/>
</dbReference>
<dbReference type="GeneID" id="19484949"/>
<proteinExistence type="predicted"/>
<name>A0A023W665_9CAUD</name>
<dbReference type="OrthoDB" id="17010at10239"/>
<dbReference type="Proteomes" id="UP000024445">
    <property type="component" value="Segment"/>
</dbReference>